<dbReference type="SUPFAM" id="SSF63411">
    <property type="entry name" value="LuxS/MPP-like metallohydrolase"/>
    <property type="match status" value="1"/>
</dbReference>
<dbReference type="Gene3D" id="3.30.830.10">
    <property type="entry name" value="Metalloenzyme, LuxS/M16 peptidase-like"/>
    <property type="match status" value="1"/>
</dbReference>
<dbReference type="InterPro" id="IPR011249">
    <property type="entry name" value="Metalloenz_LuxS/M16"/>
</dbReference>
<accession>A0A1J5Q384</accession>
<dbReference type="GO" id="GO:0046872">
    <property type="term" value="F:metal ion binding"/>
    <property type="evidence" value="ECO:0007669"/>
    <property type="project" value="InterPro"/>
</dbReference>
<proteinExistence type="predicted"/>
<dbReference type="EMBL" id="MLJW01001459">
    <property type="protein sequence ID" value="OIQ78150.1"/>
    <property type="molecule type" value="Genomic_DNA"/>
</dbReference>
<reference evidence="1" key="1">
    <citation type="submission" date="2016-10" db="EMBL/GenBank/DDBJ databases">
        <title>Sequence of Gallionella enrichment culture.</title>
        <authorList>
            <person name="Poehlein A."/>
            <person name="Muehling M."/>
            <person name="Daniel R."/>
        </authorList>
    </citation>
    <scope>NUCLEOTIDE SEQUENCE</scope>
</reference>
<organism evidence="1">
    <name type="scientific">mine drainage metagenome</name>
    <dbReference type="NCBI Taxonomy" id="410659"/>
    <lineage>
        <taxon>unclassified sequences</taxon>
        <taxon>metagenomes</taxon>
        <taxon>ecological metagenomes</taxon>
    </lineage>
</organism>
<dbReference type="AlphaFoldDB" id="A0A1J5Q384"/>
<evidence type="ECO:0000313" key="1">
    <source>
        <dbReference type="EMBL" id="OIQ78150.1"/>
    </source>
</evidence>
<protein>
    <submittedName>
        <fullName evidence="1">Uncharacterized protein</fullName>
    </submittedName>
</protein>
<gene>
    <name evidence="1" type="ORF">GALL_401560</name>
</gene>
<comment type="caution">
    <text evidence="1">The sequence shown here is derived from an EMBL/GenBank/DDBJ whole genome shotgun (WGS) entry which is preliminary data.</text>
</comment>
<sequence length="65" mass="6991">MSRLGKSELMYGDLKTIDQMVAEIDAVTPEDIRGIASALLGKRPTLAVIGPFKGRAASKFQEAVK</sequence>
<name>A0A1J5Q384_9ZZZZ</name>